<evidence type="ECO:0000313" key="12">
    <source>
        <dbReference type="EMBL" id="MEA5402158.1"/>
    </source>
</evidence>
<feature type="domain" description="Toprim" evidence="11">
    <location>
        <begin position="193"/>
        <end position="268"/>
    </location>
</feature>
<dbReference type="Pfam" id="PF01807">
    <property type="entry name" value="Zn_ribbon_DnaG"/>
    <property type="match status" value="1"/>
</dbReference>
<organism evidence="12 13">
    <name type="scientific">Arcicella gelida</name>
    <dbReference type="NCBI Taxonomy" id="2984195"/>
    <lineage>
        <taxon>Bacteria</taxon>
        <taxon>Pseudomonadati</taxon>
        <taxon>Bacteroidota</taxon>
        <taxon>Cytophagia</taxon>
        <taxon>Cytophagales</taxon>
        <taxon>Flectobacillaceae</taxon>
        <taxon>Arcicella</taxon>
    </lineage>
</organism>
<comment type="caution">
    <text evidence="12">The sequence shown here is derived from an EMBL/GenBank/DDBJ whole genome shotgun (WGS) entry which is preliminary data.</text>
</comment>
<keyword evidence="5" id="KW-0235">DNA replication</keyword>
<feature type="domain" description="Zinc finger CHC2-type" evidence="10">
    <location>
        <begin position="38"/>
        <end position="84"/>
    </location>
</feature>
<dbReference type="CDD" id="cd01029">
    <property type="entry name" value="TOPRIM_primases"/>
    <property type="match status" value="1"/>
</dbReference>
<accession>A0ABU5S134</accession>
<keyword evidence="1" id="KW-0240">DNA-directed RNA polymerase</keyword>
<evidence type="ECO:0000259" key="10">
    <source>
        <dbReference type="SMART" id="SM00400"/>
    </source>
</evidence>
<dbReference type="RefSeq" id="WP_323326423.1">
    <property type="nucleotide sequence ID" value="NZ_JAYGIL010000004.1"/>
</dbReference>
<dbReference type="SMART" id="SM00493">
    <property type="entry name" value="TOPRIM"/>
    <property type="match status" value="1"/>
</dbReference>
<evidence type="ECO:0000256" key="1">
    <source>
        <dbReference type="ARBA" id="ARBA00022478"/>
    </source>
</evidence>
<evidence type="ECO:0000256" key="4">
    <source>
        <dbReference type="ARBA" id="ARBA00022695"/>
    </source>
</evidence>
<dbReference type="PANTHER" id="PTHR30313">
    <property type="entry name" value="DNA PRIMASE"/>
    <property type="match status" value="1"/>
</dbReference>
<dbReference type="InterPro" id="IPR050219">
    <property type="entry name" value="DnaG_primase"/>
</dbReference>
<dbReference type="SMART" id="SM00400">
    <property type="entry name" value="ZnF_CHCC"/>
    <property type="match status" value="1"/>
</dbReference>
<evidence type="ECO:0000256" key="3">
    <source>
        <dbReference type="ARBA" id="ARBA00022679"/>
    </source>
</evidence>
<evidence type="ECO:0000256" key="7">
    <source>
        <dbReference type="ARBA" id="ARBA00022771"/>
    </source>
</evidence>
<reference evidence="12 13" key="1">
    <citation type="submission" date="2023-12" db="EMBL/GenBank/DDBJ databases">
        <title>Novel species of the genus Arcicella isolated from rivers.</title>
        <authorList>
            <person name="Lu H."/>
        </authorList>
    </citation>
    <scope>NUCLEOTIDE SEQUENCE [LARGE SCALE GENOMIC DNA]</scope>
    <source>
        <strain evidence="12 13">DC2W</strain>
    </source>
</reference>
<evidence type="ECO:0000313" key="13">
    <source>
        <dbReference type="Proteomes" id="UP001303899"/>
    </source>
</evidence>
<dbReference type="InterPro" id="IPR034154">
    <property type="entry name" value="TOPRIM_DnaG/twinkle"/>
</dbReference>
<keyword evidence="9" id="KW-0804">Transcription</keyword>
<evidence type="ECO:0000259" key="11">
    <source>
        <dbReference type="SMART" id="SM00493"/>
    </source>
</evidence>
<proteinExistence type="predicted"/>
<keyword evidence="13" id="KW-1185">Reference proteome</keyword>
<dbReference type="Pfam" id="PF13155">
    <property type="entry name" value="Toprim_2"/>
    <property type="match status" value="1"/>
</dbReference>
<protein>
    <submittedName>
        <fullName evidence="12">Toprim domain-containing protein</fullName>
    </submittedName>
</protein>
<dbReference type="Proteomes" id="UP001303899">
    <property type="component" value="Unassembled WGS sequence"/>
</dbReference>
<dbReference type="SUPFAM" id="SSF57783">
    <property type="entry name" value="Zinc beta-ribbon"/>
    <property type="match status" value="1"/>
</dbReference>
<dbReference type="InterPro" id="IPR036977">
    <property type="entry name" value="DNA_primase_Znf_CHC2"/>
</dbReference>
<dbReference type="InterPro" id="IPR006171">
    <property type="entry name" value="TOPRIM_dom"/>
</dbReference>
<keyword evidence="6" id="KW-0479">Metal-binding</keyword>
<dbReference type="Gene3D" id="3.40.1360.10">
    <property type="match status" value="1"/>
</dbReference>
<keyword evidence="3" id="KW-0808">Transferase</keyword>
<evidence type="ECO:0000256" key="2">
    <source>
        <dbReference type="ARBA" id="ARBA00022515"/>
    </source>
</evidence>
<sequence>MKISDLKQFAIIDYLQSLGLEPVKSSGKELVYYSPKTNEKTPSFFVNPNKNVFFDYSSNESGDIIRLVQYLNDFDFATACKHLETMGNGSIFQSAENSFSFCRKSPESNANAISINTVKPLQANSLISYCEGRKIPFQIAYKYLKEVHYTNNKKSYYSLGFVNDMGGFELRNQHFKGSSSPKGITTLEVPESKDIYLFEGFFDLLSAFSFFGTYKSSNTIIVLNSIVNIDKAKERLKGADKVHCFLDRDTQGIKALEKLSDSFQIVDRSNIYEGYKDFNEFLINNQP</sequence>
<keyword evidence="2" id="KW-0639">Primosome</keyword>
<evidence type="ECO:0000256" key="5">
    <source>
        <dbReference type="ARBA" id="ARBA00022705"/>
    </source>
</evidence>
<evidence type="ECO:0000256" key="9">
    <source>
        <dbReference type="ARBA" id="ARBA00023163"/>
    </source>
</evidence>
<keyword evidence="4" id="KW-0548">Nucleotidyltransferase</keyword>
<dbReference type="InterPro" id="IPR002694">
    <property type="entry name" value="Znf_CHC2"/>
</dbReference>
<evidence type="ECO:0000256" key="6">
    <source>
        <dbReference type="ARBA" id="ARBA00022723"/>
    </source>
</evidence>
<dbReference type="EMBL" id="JAYGIL010000004">
    <property type="protein sequence ID" value="MEA5402158.1"/>
    <property type="molecule type" value="Genomic_DNA"/>
</dbReference>
<name>A0ABU5S134_9BACT</name>
<gene>
    <name evidence="12" type="ORF">VB776_04500</name>
</gene>
<evidence type="ECO:0000256" key="8">
    <source>
        <dbReference type="ARBA" id="ARBA00022833"/>
    </source>
</evidence>
<keyword evidence="8" id="KW-0862">Zinc</keyword>
<dbReference type="PANTHER" id="PTHR30313:SF2">
    <property type="entry name" value="DNA PRIMASE"/>
    <property type="match status" value="1"/>
</dbReference>
<dbReference type="Gene3D" id="3.90.580.10">
    <property type="entry name" value="Zinc finger, CHC2-type domain"/>
    <property type="match status" value="1"/>
</dbReference>
<keyword evidence="7" id="KW-0863">Zinc-finger</keyword>